<dbReference type="InterPro" id="IPR036396">
    <property type="entry name" value="Cyt_P450_sf"/>
</dbReference>
<accession>A0A0G7ZNU8</accession>
<keyword evidence="4 5" id="KW-0408">Iron</keyword>
<keyword evidence="6" id="KW-0503">Monooxygenase</keyword>
<dbReference type="EMBL" id="GCHX01396148">
    <property type="protein sequence ID" value="JAI17638.1"/>
    <property type="molecule type" value="Transcribed_RNA"/>
</dbReference>
<proteinExistence type="inferred from homology"/>
<reference evidence="7" key="1">
    <citation type="journal article" date="2015" name="Plant J.">
        <title>Improved white spruce (Picea glauca) genome assemblies and annotation of large gene families of conifer terpenoid and phenolic defense metabolism.</title>
        <authorList>
            <person name="Warren R.L."/>
            <person name="Keeling C.I."/>
            <person name="Yuen M.M."/>
            <person name="Raymond A."/>
            <person name="Taylor G.A."/>
            <person name="Vandervalk B.P."/>
            <person name="Mohamadi H."/>
            <person name="Paulino D."/>
            <person name="Chiu R."/>
            <person name="Jackman S.D."/>
            <person name="Robertson G."/>
            <person name="Yang C."/>
            <person name="Hoffmann M."/>
            <person name="Weigel D."/>
            <person name="Nelson D.R."/>
            <person name="Ritland C."/>
            <person name="Isabel N."/>
            <person name="Jaquish B."/>
            <person name="Yanchuk A."/>
            <person name="Bousquet J."/>
            <person name="Jones S.J."/>
            <person name="MacKay J."/>
            <person name="Birol I."/>
            <person name="Bohlmann J."/>
        </authorList>
    </citation>
    <scope>NUCLEOTIDE SEQUENCE</scope>
</reference>
<gene>
    <name evidence="7" type="primary">cytochrome P450 CYP86L1</name>
</gene>
<comment type="cofactor">
    <cofactor evidence="5">
        <name>heme</name>
        <dbReference type="ChEBI" id="CHEBI:30413"/>
    </cofactor>
</comment>
<dbReference type="InterPro" id="IPR001128">
    <property type="entry name" value="Cyt_P450"/>
</dbReference>
<dbReference type="InterPro" id="IPR017972">
    <property type="entry name" value="Cyt_P450_CS"/>
</dbReference>
<dbReference type="PRINTS" id="PR00385">
    <property type="entry name" value="P450"/>
</dbReference>
<dbReference type="PRINTS" id="PR00463">
    <property type="entry name" value="EP450I"/>
</dbReference>
<keyword evidence="5 6" id="KW-0349">Heme</keyword>
<dbReference type="SUPFAM" id="SSF48264">
    <property type="entry name" value="Cytochrome P450"/>
    <property type="match status" value="1"/>
</dbReference>
<dbReference type="GO" id="GO:0005506">
    <property type="term" value="F:iron ion binding"/>
    <property type="evidence" value="ECO:0007669"/>
    <property type="project" value="InterPro"/>
</dbReference>
<dbReference type="GO" id="GO:0004497">
    <property type="term" value="F:monooxygenase activity"/>
    <property type="evidence" value="ECO:0007669"/>
    <property type="project" value="UniProtKB-KW"/>
</dbReference>
<protein>
    <submittedName>
        <fullName evidence="7">Cytochrome P450 CYP86L1</fullName>
    </submittedName>
</protein>
<evidence type="ECO:0000256" key="1">
    <source>
        <dbReference type="ARBA" id="ARBA00010617"/>
    </source>
</evidence>
<dbReference type="GO" id="GO:0016705">
    <property type="term" value="F:oxidoreductase activity, acting on paired donors, with incorporation or reduction of molecular oxygen"/>
    <property type="evidence" value="ECO:0007669"/>
    <property type="project" value="InterPro"/>
</dbReference>
<dbReference type="AlphaFoldDB" id="A0A0G7ZNU8"/>
<keyword evidence="2 5" id="KW-0479">Metal-binding</keyword>
<evidence type="ECO:0000256" key="4">
    <source>
        <dbReference type="ARBA" id="ARBA00023004"/>
    </source>
</evidence>
<evidence type="ECO:0000313" key="7">
    <source>
        <dbReference type="EMBL" id="JAI17638.1"/>
    </source>
</evidence>
<dbReference type="GO" id="GO:0020037">
    <property type="term" value="F:heme binding"/>
    <property type="evidence" value="ECO:0007669"/>
    <property type="project" value="InterPro"/>
</dbReference>
<dbReference type="GO" id="GO:0006629">
    <property type="term" value="P:lipid metabolic process"/>
    <property type="evidence" value="ECO:0007669"/>
    <property type="project" value="UniProtKB-ARBA"/>
</dbReference>
<feature type="binding site" description="axial binding residue" evidence="5">
    <location>
        <position position="464"/>
    </location>
    <ligand>
        <name>heme</name>
        <dbReference type="ChEBI" id="CHEBI:30413"/>
    </ligand>
    <ligandPart>
        <name>Fe</name>
        <dbReference type="ChEBI" id="CHEBI:18248"/>
    </ligandPart>
</feature>
<dbReference type="PROSITE" id="PS00086">
    <property type="entry name" value="CYTOCHROME_P450"/>
    <property type="match status" value="1"/>
</dbReference>
<dbReference type="CDD" id="cd11064">
    <property type="entry name" value="CYP86A"/>
    <property type="match status" value="1"/>
</dbReference>
<comment type="similarity">
    <text evidence="1 6">Belongs to the cytochrome P450 family.</text>
</comment>
<sequence>MEEVAGTNGSLVVALFLAFCTVSAAWFYTAQKPPRRWPLLGFLPSSIYNYNDLYEWITHLLILSGGTVTHMKGPYLTNCVGTADSANVEYILKIKSHNFVRGEYYRQVYRDVFGEMLIFLQDGENWKRTRTTVSTLFASASFRNDVIRTTLNLVNQRLLPLFQRAAREGIALDLVDVFQRYTFDSVSNLLLGFDPGSLALDLPPIPFTEAFDRSIQASTRRFLLPALCWKTLRFLNLGMERQIRKDRSVVYDYIEEICAVKWREMQGQNNSADGQSCRPPAILPLLLQAEFEMNGCVYSEEELRAACVSIIMAGRDTTATALAWFFWILQQHPRVEQNILMELKGIINQRSQTAKDEKEDPDPFSLDELKEMNYLQAALSESMRLYTPVPVEVLEAAEDDILPDGTRVKKGSTVMCLFYSMGRMESIWGKDCREFKPERWLENGKFKIKSELVYPVFSAGPRRCLGREIATVQMKWVTASIIVRYCLKAVGGQRVVPKWGMMMGMDPGLKVRVYTR</sequence>
<organism evidence="7">
    <name type="scientific">Picea glauca</name>
    <name type="common">White spruce</name>
    <name type="synonym">Pinus glauca</name>
    <dbReference type="NCBI Taxonomy" id="3330"/>
    <lineage>
        <taxon>Eukaryota</taxon>
        <taxon>Viridiplantae</taxon>
        <taxon>Streptophyta</taxon>
        <taxon>Embryophyta</taxon>
        <taxon>Tracheophyta</taxon>
        <taxon>Spermatophyta</taxon>
        <taxon>Pinopsida</taxon>
        <taxon>Pinidae</taxon>
        <taxon>Conifers I</taxon>
        <taxon>Pinales</taxon>
        <taxon>Pinaceae</taxon>
        <taxon>Picea</taxon>
    </lineage>
</organism>
<evidence type="ECO:0000256" key="5">
    <source>
        <dbReference type="PIRSR" id="PIRSR602401-1"/>
    </source>
</evidence>
<keyword evidence="3 6" id="KW-0560">Oxidoreductase</keyword>
<evidence type="ECO:0000256" key="2">
    <source>
        <dbReference type="ARBA" id="ARBA00022723"/>
    </source>
</evidence>
<dbReference type="Gene3D" id="1.10.630.10">
    <property type="entry name" value="Cytochrome P450"/>
    <property type="match status" value="1"/>
</dbReference>
<dbReference type="PANTHER" id="PTHR24296">
    <property type="entry name" value="CYTOCHROME P450"/>
    <property type="match status" value="1"/>
</dbReference>
<evidence type="ECO:0000256" key="3">
    <source>
        <dbReference type="ARBA" id="ARBA00023002"/>
    </source>
</evidence>
<name>A0A0G7ZNU8_PICGL</name>
<dbReference type="InterPro" id="IPR002401">
    <property type="entry name" value="Cyt_P450_E_grp-I"/>
</dbReference>
<evidence type="ECO:0000256" key="6">
    <source>
        <dbReference type="RuleBase" id="RU000461"/>
    </source>
</evidence>
<dbReference type="Pfam" id="PF00067">
    <property type="entry name" value="p450"/>
    <property type="match status" value="1"/>
</dbReference>